<sequence>MTRKTGRDKDTRRDTRISLAPTEELSQPLEEQPPAPVESGKSLPEWSGMPLIRRYLVLARPPSRATTKVARILWGDAPPPRPRGCRRLELPNPKVKITGHLFYGDKPKPD</sequence>
<feature type="region of interest" description="Disordered" evidence="1">
    <location>
        <begin position="1"/>
        <end position="45"/>
    </location>
</feature>
<organism evidence="3">
    <name type="scientific">Harpegnathos saltator</name>
    <name type="common">Jerdon's jumping ant</name>
    <dbReference type="NCBI Taxonomy" id="610380"/>
    <lineage>
        <taxon>Eukaryota</taxon>
        <taxon>Metazoa</taxon>
        <taxon>Ecdysozoa</taxon>
        <taxon>Arthropoda</taxon>
        <taxon>Hexapoda</taxon>
        <taxon>Insecta</taxon>
        <taxon>Pterygota</taxon>
        <taxon>Neoptera</taxon>
        <taxon>Endopterygota</taxon>
        <taxon>Hymenoptera</taxon>
        <taxon>Apocrita</taxon>
        <taxon>Aculeata</taxon>
        <taxon>Formicoidea</taxon>
        <taxon>Formicidae</taxon>
        <taxon>Ponerinae</taxon>
        <taxon>Ponerini</taxon>
        <taxon>Harpegnathos</taxon>
    </lineage>
</organism>
<evidence type="ECO:0000256" key="1">
    <source>
        <dbReference type="SAM" id="MobiDB-lite"/>
    </source>
</evidence>
<evidence type="ECO:0000313" key="2">
    <source>
        <dbReference type="EMBL" id="EFN77456.1"/>
    </source>
</evidence>
<dbReference type="AlphaFoldDB" id="E2C3N3"/>
<name>E2C3N3_HARSA</name>
<feature type="compositionally biased region" description="Low complexity" evidence="1">
    <location>
        <begin position="21"/>
        <end position="30"/>
    </location>
</feature>
<keyword evidence="3" id="KW-1185">Reference proteome</keyword>
<dbReference type="EMBL" id="GL452328">
    <property type="protein sequence ID" value="EFN77456.1"/>
    <property type="molecule type" value="Genomic_DNA"/>
</dbReference>
<evidence type="ECO:0000313" key="3">
    <source>
        <dbReference type="Proteomes" id="UP000008237"/>
    </source>
</evidence>
<gene>
    <name evidence="2" type="ORF">EAI_17485</name>
</gene>
<protein>
    <submittedName>
        <fullName evidence="2">Uncharacterized protein</fullName>
    </submittedName>
</protein>
<accession>E2C3N3</accession>
<proteinExistence type="predicted"/>
<dbReference type="InParanoid" id="E2C3N3"/>
<reference evidence="2 3" key="1">
    <citation type="journal article" date="2010" name="Science">
        <title>Genomic comparison of the ants Camponotus floridanus and Harpegnathos saltator.</title>
        <authorList>
            <person name="Bonasio R."/>
            <person name="Zhang G."/>
            <person name="Ye C."/>
            <person name="Mutti N.S."/>
            <person name="Fang X."/>
            <person name="Qin N."/>
            <person name="Donahue G."/>
            <person name="Yang P."/>
            <person name="Li Q."/>
            <person name="Li C."/>
            <person name="Zhang P."/>
            <person name="Huang Z."/>
            <person name="Berger S.L."/>
            <person name="Reinberg D."/>
            <person name="Wang J."/>
            <person name="Liebig J."/>
        </authorList>
    </citation>
    <scope>NUCLEOTIDE SEQUENCE [LARGE SCALE GENOMIC DNA]</scope>
    <source>
        <strain evidence="2 3">R22 G/1</strain>
    </source>
</reference>
<dbReference type="Proteomes" id="UP000008237">
    <property type="component" value="Unassembled WGS sequence"/>
</dbReference>
<feature type="compositionally biased region" description="Basic and acidic residues" evidence="1">
    <location>
        <begin position="1"/>
        <end position="16"/>
    </location>
</feature>